<dbReference type="CDD" id="cd12148">
    <property type="entry name" value="fungal_TF_MHR"/>
    <property type="match status" value="1"/>
</dbReference>
<keyword evidence="2" id="KW-0862">Zinc</keyword>
<dbReference type="PANTHER" id="PTHR31313:SF81">
    <property type="entry name" value="TY1 ENHANCER ACTIVATOR"/>
    <property type="match status" value="1"/>
</dbReference>
<reference evidence="8" key="2">
    <citation type="submission" date="2016-02" db="EMBL/GenBank/DDBJ databases">
        <title>Genome sequencing of Aspergillus luchuensis NBRC 4314.</title>
        <authorList>
            <person name="Yamada O."/>
        </authorList>
    </citation>
    <scope>NUCLEOTIDE SEQUENCE [LARGE SCALE GENOMIC DNA]</scope>
    <source>
        <strain evidence="8">RIB 2604</strain>
    </source>
</reference>
<keyword evidence="4" id="KW-0238">DNA-binding</keyword>
<protein>
    <submittedName>
        <fullName evidence="7">C6 transcription factor</fullName>
    </submittedName>
</protein>
<dbReference type="Proteomes" id="UP000075230">
    <property type="component" value="Unassembled WGS sequence"/>
</dbReference>
<keyword evidence="1" id="KW-0479">Metal-binding</keyword>
<reference evidence="7 8" key="1">
    <citation type="journal article" date="2016" name="DNA Res.">
        <title>Genome sequence of Aspergillus luchuensis NBRC 4314.</title>
        <authorList>
            <person name="Yamada O."/>
            <person name="Machida M."/>
            <person name="Hosoyama A."/>
            <person name="Goto M."/>
            <person name="Takahashi T."/>
            <person name="Futagami T."/>
            <person name="Yamagata Y."/>
            <person name="Takeuchi M."/>
            <person name="Kobayashi T."/>
            <person name="Koike H."/>
            <person name="Abe K."/>
            <person name="Asai K."/>
            <person name="Arita M."/>
            <person name="Fujita N."/>
            <person name="Fukuda K."/>
            <person name="Higa K."/>
            <person name="Horikawa H."/>
            <person name="Ishikawa T."/>
            <person name="Jinno K."/>
            <person name="Kato Y."/>
            <person name="Kirimura K."/>
            <person name="Mizutani O."/>
            <person name="Nakasone K."/>
            <person name="Sano M."/>
            <person name="Shiraishi Y."/>
            <person name="Tsukahara M."/>
            <person name="Gomi K."/>
        </authorList>
    </citation>
    <scope>NUCLEOTIDE SEQUENCE [LARGE SCALE GENOMIC DNA]</scope>
    <source>
        <strain evidence="7 8">RIB 2604</strain>
    </source>
</reference>
<evidence type="ECO:0000256" key="4">
    <source>
        <dbReference type="ARBA" id="ARBA00023125"/>
    </source>
</evidence>
<gene>
    <name evidence="7" type="ORF">RIB2604_02005190</name>
</gene>
<accession>A0A146FKG2</accession>
<keyword evidence="5" id="KW-0804">Transcription</keyword>
<evidence type="ECO:0000256" key="3">
    <source>
        <dbReference type="ARBA" id="ARBA00023015"/>
    </source>
</evidence>
<comment type="caution">
    <text evidence="7">The sequence shown here is derived from an EMBL/GenBank/DDBJ whole genome shotgun (WGS) entry which is preliminary data.</text>
</comment>
<dbReference type="GO" id="GO:0003677">
    <property type="term" value="F:DNA binding"/>
    <property type="evidence" value="ECO:0007669"/>
    <property type="project" value="UniProtKB-KW"/>
</dbReference>
<proteinExistence type="predicted"/>
<dbReference type="PANTHER" id="PTHR31313">
    <property type="entry name" value="TY1 ENHANCER ACTIVATOR"/>
    <property type="match status" value="1"/>
</dbReference>
<sequence length="566" mass="63252">MHANGPLPSYLYRLRDLSEAEAQVDLNYVRTLEDQIAALKEQLARGQSQPQITAKETVLTPVDHRGERAGGDDDDVAIIPPSMSTAIEDVSALIWRMSIDNNGDASFIGPSGNFCFPVVHWDDADLGHESRTTRITAAPAISAIPGPSSVQQQQPLMSDQVDWHLIDLFARFINPIQQFIDPETLHILRGDNLSPGLRLIKTAVLAAGALFADDARSKALGGEAAAVVDATALQLCRQSPDISTIQALSIMSWRELSLEQHNMAWMYNCRNCLLPWKRIKAPSFLSAVGPSPSLDELAFDHQCRLWFIHDQYMDNIYSFNFSELSSADRSLVLLDARDKLHSFSQNIHPSLQVTPTKHPPPSAIYLHISYHTSYILVHRPYLANAAQSNPPIHRLAFRSVSTAARAIVRLLRIHAKIHCSFTEIPPFIVHSVLTAAVTHLCNTTNTTHSTLRSQATAHFRVCFRTLLAMQERWVKAKRAVRLLQGLARRWRVMGALPLQHGFEMGRGGDEQDRIDDEMELEGVDADADGDDPRMSDIIFPEAFFNFDTADSQQWEFLTESAPFNQI</sequence>
<evidence type="ECO:0000313" key="7">
    <source>
        <dbReference type="EMBL" id="GAT25939.1"/>
    </source>
</evidence>
<dbReference type="GO" id="GO:0046872">
    <property type="term" value="F:metal ion binding"/>
    <property type="evidence" value="ECO:0007669"/>
    <property type="project" value="UniProtKB-KW"/>
</dbReference>
<evidence type="ECO:0000256" key="1">
    <source>
        <dbReference type="ARBA" id="ARBA00022723"/>
    </source>
</evidence>
<evidence type="ECO:0000313" key="8">
    <source>
        <dbReference type="Proteomes" id="UP000075230"/>
    </source>
</evidence>
<keyword evidence="6" id="KW-0539">Nucleus</keyword>
<name>A0A146FKG2_ASPKA</name>
<evidence type="ECO:0000256" key="6">
    <source>
        <dbReference type="ARBA" id="ARBA00023242"/>
    </source>
</evidence>
<evidence type="ECO:0000256" key="2">
    <source>
        <dbReference type="ARBA" id="ARBA00022833"/>
    </source>
</evidence>
<dbReference type="EMBL" id="BCWF01000020">
    <property type="protein sequence ID" value="GAT25939.1"/>
    <property type="molecule type" value="Genomic_DNA"/>
</dbReference>
<dbReference type="VEuPathDB" id="FungiDB:ASPFODRAFT_132451"/>
<keyword evidence="3" id="KW-0805">Transcription regulation</keyword>
<organism evidence="7 8">
    <name type="scientific">Aspergillus kawachii</name>
    <name type="common">White koji mold</name>
    <name type="synonym">Aspergillus awamori var. kawachi</name>
    <dbReference type="NCBI Taxonomy" id="1069201"/>
    <lineage>
        <taxon>Eukaryota</taxon>
        <taxon>Fungi</taxon>
        <taxon>Dikarya</taxon>
        <taxon>Ascomycota</taxon>
        <taxon>Pezizomycotina</taxon>
        <taxon>Eurotiomycetes</taxon>
        <taxon>Eurotiomycetidae</taxon>
        <taxon>Eurotiales</taxon>
        <taxon>Aspergillaceae</taxon>
        <taxon>Aspergillus</taxon>
        <taxon>Aspergillus subgen. Circumdati</taxon>
    </lineage>
</organism>
<dbReference type="InterPro" id="IPR051615">
    <property type="entry name" value="Transcr_Regulatory_Elem"/>
</dbReference>
<evidence type="ECO:0000256" key="5">
    <source>
        <dbReference type="ARBA" id="ARBA00023163"/>
    </source>
</evidence>
<dbReference type="AlphaFoldDB" id="A0A146FKG2"/>